<dbReference type="RefSeq" id="WP_006065700.1">
    <property type="nucleotide sequence ID" value="NZ_CP031305.1"/>
</dbReference>
<protein>
    <submittedName>
        <fullName evidence="1">Uncharacterized protein</fullName>
    </submittedName>
</protein>
<evidence type="ECO:0000313" key="1">
    <source>
        <dbReference type="EMBL" id="QCC55493.1"/>
    </source>
</evidence>
<dbReference type="AlphaFoldDB" id="A0A4D6HNE8"/>
<dbReference type="KEGG" id="nbg:DV706_14060"/>
<name>A0A4D6HNE8_9EURY</name>
<dbReference type="GeneID" id="39852391"/>
<dbReference type="EMBL" id="CP031305">
    <property type="protein sequence ID" value="QCC55493.1"/>
    <property type="molecule type" value="Genomic_DNA"/>
</dbReference>
<evidence type="ECO:0000313" key="2">
    <source>
        <dbReference type="Proteomes" id="UP000296822"/>
    </source>
</evidence>
<dbReference type="Proteomes" id="UP000296822">
    <property type="component" value="Chromosome"/>
</dbReference>
<proteinExistence type="predicted"/>
<reference evidence="1 2" key="1">
    <citation type="journal article" date="2019" name="Nat. Commun.">
        <title>A new type of DNA phosphorothioation-based antiviral system in archaea.</title>
        <authorList>
            <person name="Xiong L."/>
            <person name="Liu S."/>
            <person name="Chen S."/>
            <person name="Xiao Y."/>
            <person name="Zhu B."/>
            <person name="Gao Y."/>
            <person name="Zhang Y."/>
            <person name="Chen B."/>
            <person name="Luo J."/>
            <person name="Deng Z."/>
            <person name="Chen X."/>
            <person name="Wang L."/>
            <person name="Chen S."/>
        </authorList>
    </citation>
    <scope>NUCLEOTIDE SEQUENCE [LARGE SCALE GENOMIC DNA]</scope>
    <source>
        <strain evidence="1 2">JCM 10635</strain>
    </source>
</reference>
<accession>A0A4D6HNE8</accession>
<gene>
    <name evidence="1" type="ORF">DV706_14060</name>
</gene>
<organism evidence="1 2">
    <name type="scientific">Natronorubrum bangense</name>
    <dbReference type="NCBI Taxonomy" id="61858"/>
    <lineage>
        <taxon>Archaea</taxon>
        <taxon>Methanobacteriati</taxon>
        <taxon>Methanobacteriota</taxon>
        <taxon>Stenosarchaea group</taxon>
        <taxon>Halobacteria</taxon>
        <taxon>Halobacteriales</taxon>
        <taxon>Natrialbaceae</taxon>
        <taxon>Natronorubrum</taxon>
    </lineage>
</organism>
<sequence>MKPQYLEELFNESELTTIPGGYQVPVLAKNPLAAQFEVPPREVVISDLLGVYPEFEYEQVAYMVAAIFGNFDLDEVEFVDRIENEATIVAPSDLGVILN</sequence>